<comment type="caution">
    <text evidence="2">The sequence shown here is derived from an EMBL/GenBank/DDBJ whole genome shotgun (WGS) entry which is preliminary data.</text>
</comment>
<evidence type="ECO:0000313" key="2">
    <source>
        <dbReference type="EMBL" id="CDO74804.1"/>
    </source>
</evidence>
<gene>
    <name evidence="2" type="ORF">BN946_scf185001.g52</name>
</gene>
<dbReference type="HOGENOM" id="CLU_776449_0_0_1"/>
<dbReference type="OMA" id="NDIWHTT"/>
<keyword evidence="3" id="KW-1185">Reference proteome</keyword>
<proteinExistence type="predicted"/>
<protein>
    <submittedName>
        <fullName evidence="2">Uncharacterized protein</fullName>
    </submittedName>
</protein>
<sequence>MQARSARDLSGIMDDWQELVTQIEALESPITPAGRPCPLPPIAGGSSSSRAQPPPVPVKSKGRSASKSAPLPPKLAKARDHTLHVSVRPFLTRDVDADAREREKGRREVVYATTTPAVTRKQSVTQAVGPPGGARVKFQTERGDNRPVTSPFTTEVFVKPVPQDPVQRFTVDILPDWMHTTVWDGDDLAIYPWSGALLVTDYDPPAYFYRKHMVDDVWIHFYTHWEPRANPPATSSSMEHLWEATYRGHRIPPCDDPENPPALKISQGIAVENDYQFIAPEEPDGPFQWLVRFWVPVPMALFVNAEHKTFVCCAKVTMKDRDVPATEVVAERVNVGIERLRSDRLLALRRDGKAAAS</sequence>
<accession>A0A060SRJ7</accession>
<dbReference type="Proteomes" id="UP000029665">
    <property type="component" value="Unassembled WGS sequence"/>
</dbReference>
<evidence type="ECO:0000256" key="1">
    <source>
        <dbReference type="SAM" id="MobiDB-lite"/>
    </source>
</evidence>
<evidence type="ECO:0000313" key="3">
    <source>
        <dbReference type="Proteomes" id="UP000029665"/>
    </source>
</evidence>
<reference evidence="2" key="1">
    <citation type="submission" date="2014-01" db="EMBL/GenBank/DDBJ databases">
        <title>The genome of the white-rot fungus Pycnoporus cinnabarinus: a basidiomycete model with a versatile arsenal for lignocellulosic biomass breakdown.</title>
        <authorList>
            <person name="Levasseur A."/>
            <person name="Lomascolo A."/>
            <person name="Ruiz-Duenas F.J."/>
            <person name="Uzan E."/>
            <person name="Piumi F."/>
            <person name="Kues U."/>
            <person name="Ram A.F.J."/>
            <person name="Murat C."/>
            <person name="Haon M."/>
            <person name="Benoit I."/>
            <person name="Arfi Y."/>
            <person name="Chevret D."/>
            <person name="Drula E."/>
            <person name="Kwon M.J."/>
            <person name="Gouret P."/>
            <person name="Lesage-Meessen L."/>
            <person name="Lombard V."/>
            <person name="Mariette J."/>
            <person name="Noirot C."/>
            <person name="Park J."/>
            <person name="Patyshakuliyeva A."/>
            <person name="Wieneger R.A.B."/>
            <person name="Wosten H.A.B."/>
            <person name="Martin F."/>
            <person name="Coutinho P.M."/>
            <person name="de Vries R."/>
            <person name="Martinez A.T."/>
            <person name="Klopp C."/>
            <person name="Pontarotti P."/>
            <person name="Henrissat B."/>
            <person name="Record E."/>
        </authorList>
    </citation>
    <scope>NUCLEOTIDE SEQUENCE [LARGE SCALE GENOMIC DNA]</scope>
    <source>
        <strain evidence="2">BRFM137</strain>
    </source>
</reference>
<feature type="region of interest" description="Disordered" evidence="1">
    <location>
        <begin position="27"/>
        <end position="79"/>
    </location>
</feature>
<organism evidence="2 3">
    <name type="scientific">Pycnoporus cinnabarinus</name>
    <name type="common">Cinnabar-red polypore</name>
    <name type="synonym">Trametes cinnabarina</name>
    <dbReference type="NCBI Taxonomy" id="5643"/>
    <lineage>
        <taxon>Eukaryota</taxon>
        <taxon>Fungi</taxon>
        <taxon>Dikarya</taxon>
        <taxon>Basidiomycota</taxon>
        <taxon>Agaricomycotina</taxon>
        <taxon>Agaricomycetes</taxon>
        <taxon>Polyporales</taxon>
        <taxon>Polyporaceae</taxon>
        <taxon>Trametes</taxon>
    </lineage>
</organism>
<dbReference type="OrthoDB" id="3059771at2759"/>
<dbReference type="EMBL" id="CCBP010000215">
    <property type="protein sequence ID" value="CDO74804.1"/>
    <property type="molecule type" value="Genomic_DNA"/>
</dbReference>
<dbReference type="AlphaFoldDB" id="A0A060SRJ7"/>
<name>A0A060SRJ7_PYCCI</name>